<dbReference type="Proteomes" id="UP000245217">
    <property type="component" value="Unassembled WGS sequence"/>
</dbReference>
<dbReference type="InterPro" id="IPR027385">
    <property type="entry name" value="Beta-barrel_OMP"/>
</dbReference>
<evidence type="ECO:0000256" key="3">
    <source>
        <dbReference type="ARBA" id="ARBA00022692"/>
    </source>
</evidence>
<comment type="caution">
    <text evidence="8">The sequence shown here is derived from an EMBL/GenBank/DDBJ whole genome shotgun (WGS) entry which is preliminary data.</text>
</comment>
<feature type="chain" id="PRO_5015644814" description="Outer membrane protein beta-barrel domain-containing protein" evidence="6">
    <location>
        <begin position="24"/>
        <end position="219"/>
    </location>
</feature>
<evidence type="ECO:0000313" key="11">
    <source>
        <dbReference type="Proteomes" id="UP000245217"/>
    </source>
</evidence>
<keyword evidence="11" id="KW-1185">Reference proteome</keyword>
<sequence length="219" mass="23754">MKKLLTISVLSAVVASGFTVAQAQDFDQYLSAKAVLNHVNNKFEGQIKDIDGEDSGSIKKSKNVGGFRLAYGMIFPAGDNNVRAEVEYGYNGKVNGKVKVSDEDSKSETKSQALMLNGYYDFNTGTAFTPYVGAGIGYARLKNSLSDDEVSISKSKGNFAWQVGAGVSYAVNSNVAVDLSYRFMDYGKVSHSYKDGDTTVNGKVKQRGNEFSLGVRYTF</sequence>
<keyword evidence="3" id="KW-0812">Transmembrane</keyword>
<comment type="subcellular location">
    <subcellularLocation>
        <location evidence="1">Cell outer membrane</location>
        <topology evidence="1">Multi-pass membrane protein</topology>
    </subcellularLocation>
</comment>
<dbReference type="GO" id="GO:0009279">
    <property type="term" value="C:cell outer membrane"/>
    <property type="evidence" value="ECO:0007669"/>
    <property type="project" value="UniProtKB-SubCell"/>
</dbReference>
<protein>
    <recommendedName>
        <fullName evidence="7">Outer membrane protein beta-barrel domain-containing protein</fullName>
    </recommendedName>
</protein>
<feature type="domain" description="Outer membrane protein beta-barrel" evidence="7">
    <location>
        <begin position="12"/>
        <end position="219"/>
    </location>
</feature>
<evidence type="ECO:0000256" key="6">
    <source>
        <dbReference type="SAM" id="SignalP"/>
    </source>
</evidence>
<accession>A0A2U2ARI1</accession>
<evidence type="ECO:0000313" key="9">
    <source>
        <dbReference type="EMBL" id="PWD94311.1"/>
    </source>
</evidence>
<dbReference type="PANTHER" id="PTHR35892:SF2">
    <property type="entry name" value="OUTER MEMBRANE PROTEIN PAGN"/>
    <property type="match status" value="1"/>
</dbReference>
<dbReference type="Proteomes" id="UP000245059">
    <property type="component" value="Unassembled WGS sequence"/>
</dbReference>
<keyword evidence="2" id="KW-1134">Transmembrane beta strand</keyword>
<evidence type="ECO:0000259" key="7">
    <source>
        <dbReference type="Pfam" id="PF13505"/>
    </source>
</evidence>
<dbReference type="InterPro" id="IPR011250">
    <property type="entry name" value="OMP/PagP_B-barrel"/>
</dbReference>
<dbReference type="SUPFAM" id="SSF56925">
    <property type="entry name" value="OMPA-like"/>
    <property type="match status" value="1"/>
</dbReference>
<proteinExistence type="predicted"/>
<reference evidence="8" key="1">
    <citation type="journal article" date="2018" name="Genome Announc.">
        <title>Ignatzschineria cameli sp. nov., isolated from necrotic foot tissue of dromedaries (Camelus dromedarius) and associated maggots (Wohlfahrtia species) in Dubai.</title>
        <authorList>
            <person name="Tsang C.C."/>
            <person name="Tang J.Y."/>
            <person name="Fong J.Y."/>
            <person name="Kinne J."/>
            <person name="Lee H.H."/>
            <person name="Joseph M."/>
            <person name="Jose S."/>
            <person name="Schuster R.K."/>
            <person name="Tang Y."/>
            <person name="Sivakumar S."/>
            <person name="Chen J.H."/>
            <person name="Teng J.L."/>
            <person name="Lau S.K."/>
            <person name="Wernery U."/>
            <person name="Woo P.C."/>
        </authorList>
    </citation>
    <scope>NUCLEOTIDE SEQUENCE</scope>
    <source>
        <strain evidence="8">UAE-HKU57</strain>
        <strain evidence="9">UAE-HKU58</strain>
    </source>
</reference>
<evidence type="ECO:0000256" key="2">
    <source>
        <dbReference type="ARBA" id="ARBA00022452"/>
    </source>
</evidence>
<evidence type="ECO:0000313" key="8">
    <source>
        <dbReference type="EMBL" id="PWD86871.1"/>
    </source>
</evidence>
<name>A0A2U2ARI1_9GAMM</name>
<evidence type="ECO:0000256" key="1">
    <source>
        <dbReference type="ARBA" id="ARBA00004571"/>
    </source>
</evidence>
<evidence type="ECO:0000256" key="5">
    <source>
        <dbReference type="ARBA" id="ARBA00023136"/>
    </source>
</evidence>
<dbReference type="InterPro" id="IPR051723">
    <property type="entry name" value="Bact_OM_Invasion-Related"/>
</dbReference>
<dbReference type="EMBL" id="QEWW01000002">
    <property type="protein sequence ID" value="PWD86871.1"/>
    <property type="molecule type" value="Genomic_DNA"/>
</dbReference>
<keyword evidence="5" id="KW-0472">Membrane</keyword>
<evidence type="ECO:0000313" key="10">
    <source>
        <dbReference type="Proteomes" id="UP000245059"/>
    </source>
</evidence>
<feature type="signal peptide" evidence="6">
    <location>
        <begin position="1"/>
        <end position="23"/>
    </location>
</feature>
<dbReference type="AlphaFoldDB" id="A0A2U2ARI1"/>
<organism evidence="8 10">
    <name type="scientific">Ignatzschineria cameli</name>
    <dbReference type="NCBI Taxonomy" id="2182793"/>
    <lineage>
        <taxon>Bacteria</taxon>
        <taxon>Pseudomonadati</taxon>
        <taxon>Pseudomonadota</taxon>
        <taxon>Gammaproteobacteria</taxon>
        <taxon>Cardiobacteriales</taxon>
        <taxon>Ignatzschineriaceae</taxon>
        <taxon>Ignatzschineria</taxon>
    </lineage>
</organism>
<dbReference type="OrthoDB" id="6101900at2"/>
<gene>
    <name evidence="8" type="ORF">DC077_03385</name>
    <name evidence="9" type="ORF">DC078_01865</name>
</gene>
<dbReference type="EMBL" id="QEWV01000001">
    <property type="protein sequence ID" value="PWD94311.1"/>
    <property type="molecule type" value="Genomic_DNA"/>
</dbReference>
<dbReference type="PANTHER" id="PTHR35892">
    <property type="entry name" value="OUTER MEMBRANE PROTEIN PAGN-RELATED"/>
    <property type="match status" value="1"/>
</dbReference>
<evidence type="ECO:0000256" key="4">
    <source>
        <dbReference type="ARBA" id="ARBA00022729"/>
    </source>
</evidence>
<dbReference type="RefSeq" id="WP_109200902.1">
    <property type="nucleotide sequence ID" value="NZ_QEWS01000001.1"/>
</dbReference>
<dbReference type="Pfam" id="PF13505">
    <property type="entry name" value="OMP_b-brl"/>
    <property type="match status" value="1"/>
</dbReference>
<keyword evidence="4 6" id="KW-0732">Signal</keyword>
<reference evidence="10 11" key="2">
    <citation type="submission" date="2018-05" db="EMBL/GenBank/DDBJ databases">
        <title>Ignatzschineria dubaiensis sp. nov., isolated from necrotic foot tissues of dromedaries (Camelus dromedarius) and associated maggots in Dubai, United Arab Emirates.</title>
        <authorList>
            <person name="Tsang C.C."/>
            <person name="Tang J.Y.M."/>
            <person name="Fong J.Y.H."/>
            <person name="Kinne J."/>
            <person name="Lee H.H."/>
            <person name="Joseph M."/>
            <person name="Jose S."/>
            <person name="Schuster R.K."/>
            <person name="Tang Y."/>
            <person name="Sivakumar S."/>
            <person name="Chen J.H.K."/>
            <person name="Teng J.L.L."/>
            <person name="Lau S.K.P."/>
            <person name="Wernery U."/>
            <person name="Woo P.C.Y."/>
        </authorList>
    </citation>
    <scope>NUCLEOTIDE SEQUENCE [LARGE SCALE GENOMIC DNA]</scope>
    <source>
        <strain evidence="10">UAE-HKU57</strain>
        <strain evidence="11">UAE-HKU58</strain>
    </source>
</reference>
<dbReference type="Gene3D" id="2.40.160.20">
    <property type="match status" value="1"/>
</dbReference>